<dbReference type="InterPro" id="IPR020861">
    <property type="entry name" value="Triosephosphate_isomerase_AS"/>
</dbReference>
<accession>A0A2M7BYU9</accession>
<dbReference type="PROSITE" id="PS00171">
    <property type="entry name" value="TIM_1"/>
    <property type="match status" value="1"/>
</dbReference>
<keyword evidence="4 7" id="KW-0963">Cytoplasm</keyword>
<dbReference type="InterPro" id="IPR022896">
    <property type="entry name" value="TrioseP_Isoase_bac/euk"/>
</dbReference>
<dbReference type="SUPFAM" id="SSF51351">
    <property type="entry name" value="Triosephosphate isomerase (TIM)"/>
    <property type="match status" value="1"/>
</dbReference>
<dbReference type="InterPro" id="IPR035990">
    <property type="entry name" value="TIM_sf"/>
</dbReference>
<evidence type="ECO:0000256" key="2">
    <source>
        <dbReference type="ARBA" id="ARBA00007422"/>
    </source>
</evidence>
<comment type="caution">
    <text evidence="7">Lacks conserved residue(s) required for the propagation of feature annotation.</text>
</comment>
<name>A0A2M7BYU9_9BACT</name>
<comment type="function">
    <text evidence="7">Involved in the gluconeogenesis. Catalyzes stereospecifically the conversion of dihydroxyacetone phosphate (DHAP) to D-glyceraldehyde-3-phosphate (G3P).</text>
</comment>
<evidence type="ECO:0000256" key="3">
    <source>
        <dbReference type="ARBA" id="ARBA00022432"/>
    </source>
</evidence>
<proteinExistence type="inferred from homology"/>
<dbReference type="NCBIfam" id="TIGR00419">
    <property type="entry name" value="tim"/>
    <property type="match status" value="1"/>
</dbReference>
<sequence>MRSLIIANWKMNPQSLKGAKLLLNSVKRGIRNVKKVEVVICPPFPYLSSFKFPRSTPSSRRKGPGGRQVSSFKIGAQNCFWEKKGAFSGEISPSMLKNLGCKYVIIGHSERRRYLAETDEMINKKIRAALRAKLFPIFCIGENREQRDRGKTFDFLKSQILKGLEKIPKKEIKNIIFAYEPIWAVGTGKPCDFTETQIMGLFIRKTIGKLYTPRLAQKIRILYGGSVNSQNASDYIKEAKMDGLLIGAASLDAKEFVKLIKNLTLK</sequence>
<evidence type="ECO:0000256" key="8">
    <source>
        <dbReference type="RuleBase" id="RU363013"/>
    </source>
</evidence>
<dbReference type="UniPathway" id="UPA00138"/>
<keyword evidence="3 7" id="KW-0312">Gluconeogenesis</keyword>
<evidence type="ECO:0000256" key="4">
    <source>
        <dbReference type="ARBA" id="ARBA00022490"/>
    </source>
</evidence>
<dbReference type="PROSITE" id="PS51440">
    <property type="entry name" value="TIM_2"/>
    <property type="match status" value="1"/>
</dbReference>
<dbReference type="Proteomes" id="UP000230324">
    <property type="component" value="Unassembled WGS sequence"/>
</dbReference>
<dbReference type="PANTHER" id="PTHR21139:SF42">
    <property type="entry name" value="TRIOSEPHOSPHATE ISOMERASE"/>
    <property type="match status" value="1"/>
</dbReference>
<keyword evidence="6 7" id="KW-0413">Isomerase</keyword>
<reference evidence="10" key="1">
    <citation type="submission" date="2017-09" db="EMBL/GenBank/DDBJ databases">
        <title>Depth-based differentiation of microbial function through sediment-hosted aquifers and enrichment of novel symbionts in the deep terrestrial subsurface.</title>
        <authorList>
            <person name="Probst A.J."/>
            <person name="Ladd B."/>
            <person name="Jarett J.K."/>
            <person name="Geller-Mcgrath D.E."/>
            <person name="Sieber C.M.K."/>
            <person name="Emerson J.B."/>
            <person name="Anantharaman K."/>
            <person name="Thomas B.C."/>
            <person name="Malmstrom R."/>
            <person name="Stieglmeier M."/>
            <person name="Klingl A."/>
            <person name="Woyke T."/>
            <person name="Ryan C.M."/>
            <person name="Banfield J.F."/>
        </authorList>
    </citation>
    <scope>NUCLEOTIDE SEQUENCE [LARGE SCALE GENOMIC DNA]</scope>
</reference>
<dbReference type="EMBL" id="PEUV01000012">
    <property type="protein sequence ID" value="PIV12810.1"/>
    <property type="molecule type" value="Genomic_DNA"/>
</dbReference>
<comment type="pathway">
    <text evidence="7 8">Carbohydrate biosynthesis; gluconeogenesis.</text>
</comment>
<evidence type="ECO:0000256" key="7">
    <source>
        <dbReference type="HAMAP-Rule" id="MF_00147"/>
    </source>
</evidence>
<dbReference type="HAMAP" id="MF_00147_B">
    <property type="entry name" value="TIM_B"/>
    <property type="match status" value="1"/>
</dbReference>
<evidence type="ECO:0000313" key="10">
    <source>
        <dbReference type="Proteomes" id="UP000230324"/>
    </source>
</evidence>
<gene>
    <name evidence="7" type="primary">tpiA</name>
    <name evidence="9" type="ORF">COS47_00580</name>
</gene>
<dbReference type="PANTHER" id="PTHR21139">
    <property type="entry name" value="TRIOSEPHOSPHATE ISOMERASE"/>
    <property type="match status" value="1"/>
</dbReference>
<comment type="subcellular location">
    <subcellularLocation>
        <location evidence="7 8">Cytoplasm</location>
    </subcellularLocation>
</comment>
<organism evidence="9 10">
    <name type="scientific">Candidatus Nealsonbacteria bacterium CG03_land_8_20_14_0_80_36_12</name>
    <dbReference type="NCBI Taxonomy" id="1974701"/>
    <lineage>
        <taxon>Bacteria</taxon>
        <taxon>Candidatus Nealsoniibacteriota</taxon>
    </lineage>
</organism>
<dbReference type="AlphaFoldDB" id="A0A2M7BYU9"/>
<evidence type="ECO:0000256" key="6">
    <source>
        <dbReference type="ARBA" id="ARBA00023235"/>
    </source>
</evidence>
<dbReference type="GO" id="GO:0046166">
    <property type="term" value="P:glyceraldehyde-3-phosphate biosynthetic process"/>
    <property type="evidence" value="ECO:0007669"/>
    <property type="project" value="TreeGrafter"/>
</dbReference>
<feature type="binding site" evidence="7">
    <location>
        <position position="226"/>
    </location>
    <ligand>
        <name>substrate</name>
    </ligand>
</feature>
<dbReference type="Pfam" id="PF00121">
    <property type="entry name" value="TIM"/>
    <property type="match status" value="1"/>
</dbReference>
<comment type="similarity">
    <text evidence="2 7 8">Belongs to the triosephosphate isomerase family.</text>
</comment>
<dbReference type="GO" id="GO:0004807">
    <property type="term" value="F:triose-phosphate isomerase activity"/>
    <property type="evidence" value="ECO:0007669"/>
    <property type="project" value="UniProtKB-UniRule"/>
</dbReference>
<protein>
    <recommendedName>
        <fullName evidence="7 8">Triosephosphate isomerase</fullName>
        <shortName evidence="7">TIM</shortName>
        <shortName evidence="7">TPI</shortName>
        <ecNumber evidence="7 8">5.3.1.1</ecNumber>
    </recommendedName>
    <alternativeName>
        <fullName evidence="7">Triose-phosphate isomerase</fullName>
    </alternativeName>
</protein>
<dbReference type="GO" id="GO:0006094">
    <property type="term" value="P:gluconeogenesis"/>
    <property type="evidence" value="ECO:0007669"/>
    <property type="project" value="UniProtKB-UniRule"/>
</dbReference>
<comment type="subunit">
    <text evidence="7 8">Homodimer.</text>
</comment>
<dbReference type="UniPathway" id="UPA00109">
    <property type="reaction ID" value="UER00189"/>
</dbReference>
<dbReference type="GO" id="GO:0006096">
    <property type="term" value="P:glycolytic process"/>
    <property type="evidence" value="ECO:0007669"/>
    <property type="project" value="UniProtKB-UniRule"/>
</dbReference>
<dbReference type="CDD" id="cd00311">
    <property type="entry name" value="TIM"/>
    <property type="match status" value="1"/>
</dbReference>
<dbReference type="InterPro" id="IPR000652">
    <property type="entry name" value="Triosephosphate_isomerase"/>
</dbReference>
<feature type="binding site" evidence="7">
    <location>
        <position position="186"/>
    </location>
    <ligand>
        <name>substrate</name>
    </ligand>
</feature>
<dbReference type="InterPro" id="IPR013785">
    <property type="entry name" value="Aldolase_TIM"/>
</dbReference>
<evidence type="ECO:0000256" key="1">
    <source>
        <dbReference type="ARBA" id="ARBA00004680"/>
    </source>
</evidence>
<comment type="caution">
    <text evidence="9">The sequence shown here is derived from an EMBL/GenBank/DDBJ whole genome shotgun (WGS) entry which is preliminary data.</text>
</comment>
<keyword evidence="5 7" id="KW-0324">Glycolysis</keyword>
<comment type="catalytic activity">
    <reaction evidence="7 8">
        <text>D-glyceraldehyde 3-phosphate = dihydroxyacetone phosphate</text>
        <dbReference type="Rhea" id="RHEA:18585"/>
        <dbReference type="ChEBI" id="CHEBI:57642"/>
        <dbReference type="ChEBI" id="CHEBI:59776"/>
        <dbReference type="EC" id="5.3.1.1"/>
    </reaction>
</comment>
<evidence type="ECO:0000256" key="5">
    <source>
        <dbReference type="ARBA" id="ARBA00023152"/>
    </source>
</evidence>
<feature type="active site" description="Electrophile" evidence="7">
    <location>
        <position position="108"/>
    </location>
</feature>
<dbReference type="Gene3D" id="3.20.20.70">
    <property type="entry name" value="Aldolase class I"/>
    <property type="match status" value="1"/>
</dbReference>
<dbReference type="GO" id="GO:0005829">
    <property type="term" value="C:cytosol"/>
    <property type="evidence" value="ECO:0007669"/>
    <property type="project" value="TreeGrafter"/>
</dbReference>
<dbReference type="GO" id="GO:0019563">
    <property type="term" value="P:glycerol catabolic process"/>
    <property type="evidence" value="ECO:0007669"/>
    <property type="project" value="TreeGrafter"/>
</dbReference>
<dbReference type="FunFam" id="3.20.20.70:FF:000016">
    <property type="entry name" value="Triosephosphate isomerase"/>
    <property type="match status" value="1"/>
</dbReference>
<evidence type="ECO:0000313" key="9">
    <source>
        <dbReference type="EMBL" id="PIV12810.1"/>
    </source>
</evidence>
<feature type="active site" description="Proton acceptor" evidence="7">
    <location>
        <position position="180"/>
    </location>
</feature>
<comment type="pathway">
    <text evidence="1 7 8">Carbohydrate degradation; glycolysis; D-glyceraldehyde 3-phosphate from glycerone phosphate: step 1/1.</text>
</comment>
<dbReference type="EC" id="5.3.1.1" evidence="7 8"/>
<feature type="binding site" evidence="7">
    <location>
        <begin position="8"/>
        <end position="10"/>
    </location>
    <ligand>
        <name>substrate</name>
    </ligand>
</feature>